<evidence type="ECO:0000259" key="1">
    <source>
        <dbReference type="PROSITE" id="PS50206"/>
    </source>
</evidence>
<dbReference type="SUPFAM" id="SSF52821">
    <property type="entry name" value="Rhodanese/Cell cycle control phosphatase"/>
    <property type="match status" value="1"/>
</dbReference>
<evidence type="ECO:0000313" key="3">
    <source>
        <dbReference type="Proteomes" id="UP001589532"/>
    </source>
</evidence>
<comment type="caution">
    <text evidence="2">The sequence shown here is derived from an EMBL/GenBank/DDBJ whole genome shotgun (WGS) entry which is preliminary data.</text>
</comment>
<dbReference type="SMART" id="SM00450">
    <property type="entry name" value="RHOD"/>
    <property type="match status" value="1"/>
</dbReference>
<accession>A0ABV5RRL0</accession>
<sequence>MLAQARAGLTRLSPSQAWSAASQADSFIVDTRPAAQRRAGEVPGAIIIERNQLEWRLDPQCEARIPEAEHADIRWIILCDEGYSSSLAARSLHDLGLSRSTDVIGGFQAWLGAGTPIIVRESLTPPRGPGEGPREA</sequence>
<organism evidence="2 3">
    <name type="scientific">Nonomuraea helvata</name>
    <dbReference type="NCBI Taxonomy" id="37484"/>
    <lineage>
        <taxon>Bacteria</taxon>
        <taxon>Bacillati</taxon>
        <taxon>Actinomycetota</taxon>
        <taxon>Actinomycetes</taxon>
        <taxon>Streptosporangiales</taxon>
        <taxon>Streptosporangiaceae</taxon>
        <taxon>Nonomuraea</taxon>
    </lineage>
</organism>
<dbReference type="Pfam" id="PF00581">
    <property type="entry name" value="Rhodanese"/>
    <property type="match status" value="1"/>
</dbReference>
<dbReference type="Proteomes" id="UP001589532">
    <property type="component" value="Unassembled WGS sequence"/>
</dbReference>
<dbReference type="InterPro" id="IPR036873">
    <property type="entry name" value="Rhodanese-like_dom_sf"/>
</dbReference>
<dbReference type="RefSeq" id="WP_345001920.1">
    <property type="nucleotide sequence ID" value="NZ_BAAAXV010000009.1"/>
</dbReference>
<evidence type="ECO:0000313" key="2">
    <source>
        <dbReference type="EMBL" id="MFB9622056.1"/>
    </source>
</evidence>
<feature type="domain" description="Rhodanese" evidence="1">
    <location>
        <begin position="22"/>
        <end position="119"/>
    </location>
</feature>
<reference evidence="2 3" key="1">
    <citation type="submission" date="2024-09" db="EMBL/GenBank/DDBJ databases">
        <authorList>
            <person name="Sun Q."/>
            <person name="Mori K."/>
        </authorList>
    </citation>
    <scope>NUCLEOTIDE SEQUENCE [LARGE SCALE GENOMIC DNA]</scope>
    <source>
        <strain evidence="2 3">JCM 3143</strain>
    </source>
</reference>
<keyword evidence="3" id="KW-1185">Reference proteome</keyword>
<dbReference type="EMBL" id="JBHMBW010000002">
    <property type="protein sequence ID" value="MFB9622056.1"/>
    <property type="molecule type" value="Genomic_DNA"/>
</dbReference>
<name>A0ABV5RRL0_9ACTN</name>
<gene>
    <name evidence="2" type="ORF">ACFFSA_03100</name>
</gene>
<dbReference type="PROSITE" id="PS50206">
    <property type="entry name" value="RHODANESE_3"/>
    <property type="match status" value="1"/>
</dbReference>
<proteinExistence type="predicted"/>
<protein>
    <submittedName>
        <fullName evidence="2">Rhodanese-like domain-containing protein</fullName>
    </submittedName>
</protein>
<dbReference type="InterPro" id="IPR001763">
    <property type="entry name" value="Rhodanese-like_dom"/>
</dbReference>
<dbReference type="Gene3D" id="3.40.250.10">
    <property type="entry name" value="Rhodanese-like domain"/>
    <property type="match status" value="1"/>
</dbReference>